<evidence type="ECO:0000256" key="2">
    <source>
        <dbReference type="SAM" id="Phobius"/>
    </source>
</evidence>
<feature type="coiled-coil region" evidence="1">
    <location>
        <begin position="198"/>
        <end position="251"/>
    </location>
</feature>
<evidence type="ECO:0000313" key="4">
    <source>
        <dbReference type="Proteomes" id="UP000789831"/>
    </source>
</evidence>
<dbReference type="AlphaFoldDB" id="A0A9N8YZ27"/>
<keyword evidence="4" id="KW-1185">Reference proteome</keyword>
<comment type="caution">
    <text evidence="3">The sequence shown here is derived from an EMBL/GenBank/DDBJ whole genome shotgun (WGS) entry which is preliminary data.</text>
</comment>
<name>A0A9N8YZ27_9GLOM</name>
<keyword evidence="2" id="KW-0812">Transmembrane</keyword>
<evidence type="ECO:0000256" key="1">
    <source>
        <dbReference type="SAM" id="Coils"/>
    </source>
</evidence>
<evidence type="ECO:0000313" key="3">
    <source>
        <dbReference type="EMBL" id="CAG8455404.1"/>
    </source>
</evidence>
<reference evidence="3" key="1">
    <citation type="submission" date="2021-06" db="EMBL/GenBank/DDBJ databases">
        <authorList>
            <person name="Kallberg Y."/>
            <person name="Tangrot J."/>
            <person name="Rosling A."/>
        </authorList>
    </citation>
    <scope>NUCLEOTIDE SEQUENCE</scope>
    <source>
        <strain evidence="3">MT106</strain>
    </source>
</reference>
<proteinExistence type="predicted"/>
<gene>
    <name evidence="3" type="ORF">AGERDE_LOCUS1967</name>
</gene>
<accession>A0A9N8YZ27</accession>
<keyword evidence="2" id="KW-0472">Membrane</keyword>
<organism evidence="3 4">
    <name type="scientific">Ambispora gerdemannii</name>
    <dbReference type="NCBI Taxonomy" id="144530"/>
    <lineage>
        <taxon>Eukaryota</taxon>
        <taxon>Fungi</taxon>
        <taxon>Fungi incertae sedis</taxon>
        <taxon>Mucoromycota</taxon>
        <taxon>Glomeromycotina</taxon>
        <taxon>Glomeromycetes</taxon>
        <taxon>Archaeosporales</taxon>
        <taxon>Ambisporaceae</taxon>
        <taxon>Ambispora</taxon>
    </lineage>
</organism>
<dbReference type="Proteomes" id="UP000789831">
    <property type="component" value="Unassembled WGS sequence"/>
</dbReference>
<dbReference type="EMBL" id="CAJVPL010000151">
    <property type="protein sequence ID" value="CAG8455404.1"/>
    <property type="molecule type" value="Genomic_DNA"/>
</dbReference>
<sequence length="341" mass="39258">MPKISREKDRKVLIFTPDVDRETVISAKLAAAFTYFMAINLILSLSLVIYFLAATNLGVVATRRRFFLDKEYPEDGKCLGEIDEDNKDISNCPVVGSLKLLKDLNELQELKISNTNLSEGLECLPETATTDPLLGGILAATSPVIEVNNYNELLGILAPIEIKELLGGEVSQVTKELIEKTKEFLKIYDEDENEEISLEELISERNKLTQDLNKERKQLTDEELELLDKEINKLEKDLSETEKEINHIQEKLTRTNFLLLENQVKSLKNINLINKISQEEEFIDSKEEVKDDIQPEDEDEIKEEFQQFEEHQTIDLDKYLEEKDNEQEETIQEAQIEQPPK</sequence>
<protein>
    <submittedName>
        <fullName evidence="3">12949_t:CDS:1</fullName>
    </submittedName>
</protein>
<keyword evidence="2" id="KW-1133">Transmembrane helix</keyword>
<keyword evidence="1" id="KW-0175">Coiled coil</keyword>
<feature type="transmembrane region" description="Helical" evidence="2">
    <location>
        <begin position="29"/>
        <end position="53"/>
    </location>
</feature>